<dbReference type="Pfam" id="PF16190">
    <property type="entry name" value="E1_FCCH"/>
    <property type="match status" value="1"/>
</dbReference>
<protein>
    <recommendedName>
        <fullName evidence="1">Ubiquitin-activating enzyme E1 FCCH domain-containing protein</fullName>
    </recommendedName>
</protein>
<dbReference type="InterPro" id="IPR042302">
    <property type="entry name" value="E1_FCCH_sf"/>
</dbReference>
<dbReference type="Gene3D" id="2.40.30.180">
    <property type="entry name" value="Ubiquitin-activating enzyme E1, FCCH domain"/>
    <property type="match status" value="1"/>
</dbReference>
<feature type="non-terminal residue" evidence="2">
    <location>
        <position position="525"/>
    </location>
</feature>
<evidence type="ECO:0000313" key="2">
    <source>
        <dbReference type="EMBL" id="KKL23211.1"/>
    </source>
</evidence>
<dbReference type="AlphaFoldDB" id="A0A0F9DZX7"/>
<dbReference type="InterPro" id="IPR032418">
    <property type="entry name" value="E1_FCCH"/>
</dbReference>
<feature type="non-terminal residue" evidence="2">
    <location>
        <position position="1"/>
    </location>
</feature>
<dbReference type="EMBL" id="LAZR01037059">
    <property type="protein sequence ID" value="KKL23211.1"/>
    <property type="molecule type" value="Genomic_DNA"/>
</dbReference>
<evidence type="ECO:0000259" key="1">
    <source>
        <dbReference type="Pfam" id="PF16190"/>
    </source>
</evidence>
<gene>
    <name evidence="2" type="ORF">LCGC14_2427670</name>
</gene>
<feature type="domain" description="Ubiquitin-activating enzyme E1 FCCH" evidence="1">
    <location>
        <begin position="412"/>
        <end position="479"/>
    </location>
</feature>
<name>A0A0F9DZX7_9ZZZZ</name>
<accession>A0A0F9DZX7</accession>
<proteinExistence type="predicted"/>
<sequence length="525" mass="56576">DIMYIVHENHEPRKLSRAGHTDWSIQNINYEDGPFIDENASVTYTITPSGTETGTSITLTASTSTFTANDVGALWQIRHPRLDATLLGSFGATQTTASIDCEGDFKLTTHGTWSGTVDLERSRNDGVVWEKVSGGRVSSKDDANIAFSGNEPDSGYIYRVNMSSYTSGTCTFDFLVLDHMHTGIARISAYTSSTVVSATITTTMGSTTATSYWSSSGIRGIEGYPGKILGGQITFLQQSGYGSKYMQAVLGGDAILYIERGGEKVREFVYSFERDRFVAPDLTVLSEHITGDGIVDIGYQSRPDSILWCVREDGDLLSMTYNREQDVVAWSHHVTDGDVESVAVIPGTNEDEVWLIVKREINSATKRYVEQLQPHDWGSDNADMFFVDSGLTFDGGSSVAITNITQADPAVVTATNTFSDGDQVRITNVSGMTEVNDTVFSVATPMSASSFSLRDSSDSVDITSASFTTYTSGGAVIQVENNFTTLGHLEGETVDIAAGGAFYGTATVASSTITLSSFFNTVHAG</sequence>
<comment type="caution">
    <text evidence="2">The sequence shown here is derived from an EMBL/GenBank/DDBJ whole genome shotgun (WGS) entry which is preliminary data.</text>
</comment>
<reference evidence="2" key="1">
    <citation type="journal article" date="2015" name="Nature">
        <title>Complex archaea that bridge the gap between prokaryotes and eukaryotes.</title>
        <authorList>
            <person name="Spang A."/>
            <person name="Saw J.H."/>
            <person name="Jorgensen S.L."/>
            <person name="Zaremba-Niedzwiedzka K."/>
            <person name="Martijn J."/>
            <person name="Lind A.E."/>
            <person name="van Eijk R."/>
            <person name="Schleper C."/>
            <person name="Guy L."/>
            <person name="Ettema T.J."/>
        </authorList>
    </citation>
    <scope>NUCLEOTIDE SEQUENCE</scope>
</reference>
<organism evidence="2">
    <name type="scientific">marine sediment metagenome</name>
    <dbReference type="NCBI Taxonomy" id="412755"/>
    <lineage>
        <taxon>unclassified sequences</taxon>
        <taxon>metagenomes</taxon>
        <taxon>ecological metagenomes</taxon>
    </lineage>
</organism>